<dbReference type="PANTHER" id="PTHR16166">
    <property type="entry name" value="VACUOLAR PROTEIN SORTING-ASSOCIATED PROTEIN VPS13"/>
    <property type="match status" value="1"/>
</dbReference>
<name>G0R2X2_ICHMU</name>
<dbReference type="GO" id="GO:0045053">
    <property type="term" value="P:protein retention in Golgi apparatus"/>
    <property type="evidence" value="ECO:0007669"/>
    <property type="project" value="TreeGrafter"/>
</dbReference>
<keyword evidence="5" id="KW-1185">Reference proteome</keyword>
<comment type="similarity">
    <text evidence="1">Belongs to the VPS13 family.</text>
</comment>
<evidence type="ECO:0000256" key="1">
    <source>
        <dbReference type="ARBA" id="ARBA00006545"/>
    </source>
</evidence>
<dbReference type="Proteomes" id="UP000008983">
    <property type="component" value="Unassembled WGS sequence"/>
</dbReference>
<keyword evidence="2" id="KW-0813">Transport</keyword>
<protein>
    <recommendedName>
        <fullName evidence="3">Chorein N-terminal domain-containing protein</fullName>
    </recommendedName>
</protein>
<organism evidence="4 5">
    <name type="scientific">Ichthyophthirius multifiliis</name>
    <name type="common">White spot disease agent</name>
    <name type="synonym">Ich</name>
    <dbReference type="NCBI Taxonomy" id="5932"/>
    <lineage>
        <taxon>Eukaryota</taxon>
        <taxon>Sar</taxon>
        <taxon>Alveolata</taxon>
        <taxon>Ciliophora</taxon>
        <taxon>Intramacronucleata</taxon>
        <taxon>Oligohymenophorea</taxon>
        <taxon>Hymenostomatida</taxon>
        <taxon>Ophryoglenina</taxon>
        <taxon>Ichthyophthirius</taxon>
    </lineage>
</organism>
<dbReference type="GeneID" id="14904305"/>
<dbReference type="PANTHER" id="PTHR16166:SF93">
    <property type="entry name" value="INTERMEMBRANE LIPID TRANSFER PROTEIN VPS13"/>
    <property type="match status" value="1"/>
</dbReference>
<dbReference type="InterPro" id="IPR026854">
    <property type="entry name" value="VPS13_N"/>
</dbReference>
<evidence type="ECO:0000259" key="3">
    <source>
        <dbReference type="Pfam" id="PF12624"/>
    </source>
</evidence>
<dbReference type="Pfam" id="PF12624">
    <property type="entry name" value="VPS13_N"/>
    <property type="match status" value="1"/>
</dbReference>
<feature type="non-terminal residue" evidence="4">
    <location>
        <position position="1"/>
    </location>
</feature>
<sequence>IEKIQISIPVSNIKSKPSKIEITNIFVLVSPKPFKEWNLEQLNTISYKQQIIDQAIKSFIEEKQKQEQNKQSLYGESIQDKGKLSRLIAVVLDNIEISIKNVHFRFETNSSPFYAWGITIGSIDIVTMSQDWAQKQFMDRATQGNKSESINKKLSFTNVGFYWNNQKQADLFGNLSAEVVVEKMYEYILQYAQVDDEDYNFHFKSLKSPQYIICLNVDAHLTMNFKTMNWQIPEFSVIVDFLNVNIKINNKQLKDMLSMVNFFNYYQYQMKLEKNKRKLRIPTPDLQLIKGIRCEIQRLQDTNYQYNIEKIDQLEKEVKNLWKDVWIFAINKQRQIHMEKKYKQILIQILNSKYNNIEKLVSIEACNKLIYSKTLSENEVIRYLRIIRRNDFEELLRWSKIAQEQIDQNRIKSKSNKQKWSLLPKKWSKKDTEQKLDKNQTFIKNQIQKNIKIYQNSQIIQGQKNMYG</sequence>
<reference evidence="4 5" key="1">
    <citation type="submission" date="2011-07" db="EMBL/GenBank/DDBJ databases">
        <authorList>
            <person name="Coyne R."/>
            <person name="Brami D."/>
            <person name="Johnson J."/>
            <person name="Hostetler J."/>
            <person name="Hannick L."/>
            <person name="Clark T."/>
            <person name="Cassidy-Hanley D."/>
            <person name="Inman J."/>
        </authorList>
    </citation>
    <scope>NUCLEOTIDE SEQUENCE [LARGE SCALE GENOMIC DNA]</scope>
    <source>
        <strain evidence="4 5">G5</strain>
    </source>
</reference>
<dbReference type="RefSeq" id="XP_004027528.1">
    <property type="nucleotide sequence ID" value="XM_004027479.1"/>
</dbReference>
<dbReference type="EMBL" id="GL984282">
    <property type="protein sequence ID" value="EGR28183.1"/>
    <property type="molecule type" value="Genomic_DNA"/>
</dbReference>
<dbReference type="InParanoid" id="G0R2X2"/>
<evidence type="ECO:0000256" key="2">
    <source>
        <dbReference type="ARBA" id="ARBA00022448"/>
    </source>
</evidence>
<evidence type="ECO:0000313" key="5">
    <source>
        <dbReference type="Proteomes" id="UP000008983"/>
    </source>
</evidence>
<gene>
    <name evidence="4" type="ORF">IMG5_181120</name>
</gene>
<dbReference type="InterPro" id="IPR026847">
    <property type="entry name" value="VPS13"/>
</dbReference>
<dbReference type="AlphaFoldDB" id="G0R2X2"/>
<dbReference type="OMA" id="KLSCKGK"/>
<accession>G0R2X2</accession>
<evidence type="ECO:0000313" key="4">
    <source>
        <dbReference type="EMBL" id="EGR28183.1"/>
    </source>
</evidence>
<proteinExistence type="inferred from homology"/>
<dbReference type="GO" id="GO:0006623">
    <property type="term" value="P:protein targeting to vacuole"/>
    <property type="evidence" value="ECO:0007669"/>
    <property type="project" value="TreeGrafter"/>
</dbReference>
<dbReference type="OrthoDB" id="272810at2759"/>
<feature type="domain" description="Chorein N-terminal" evidence="3">
    <location>
        <begin position="1"/>
        <end position="440"/>
    </location>
</feature>